<dbReference type="Pfam" id="PF10520">
    <property type="entry name" value="Lipid_desat"/>
    <property type="match status" value="1"/>
</dbReference>
<keyword evidence="4" id="KW-1133">Transmembrane helix</keyword>
<dbReference type="InterPro" id="IPR052864">
    <property type="entry name" value="Chloroplast_FAD_CarF"/>
</dbReference>
<dbReference type="EMBL" id="CACVBM020000999">
    <property type="protein sequence ID" value="CAA7025311.1"/>
    <property type="molecule type" value="Genomic_DNA"/>
</dbReference>
<evidence type="ECO:0000313" key="7">
    <source>
        <dbReference type="EMBL" id="CAA7025311.1"/>
    </source>
</evidence>
<evidence type="ECO:0000313" key="8">
    <source>
        <dbReference type="Proteomes" id="UP000467841"/>
    </source>
</evidence>
<organism evidence="7 8">
    <name type="scientific">Microthlaspi erraticum</name>
    <dbReference type="NCBI Taxonomy" id="1685480"/>
    <lineage>
        <taxon>Eukaryota</taxon>
        <taxon>Viridiplantae</taxon>
        <taxon>Streptophyta</taxon>
        <taxon>Embryophyta</taxon>
        <taxon>Tracheophyta</taxon>
        <taxon>Spermatophyta</taxon>
        <taxon>Magnoliopsida</taxon>
        <taxon>eudicotyledons</taxon>
        <taxon>Gunneridae</taxon>
        <taxon>Pentapetalae</taxon>
        <taxon>rosids</taxon>
        <taxon>malvids</taxon>
        <taxon>Brassicales</taxon>
        <taxon>Brassicaceae</taxon>
        <taxon>Coluteocarpeae</taxon>
        <taxon>Microthlaspi</taxon>
    </lineage>
</organism>
<keyword evidence="5" id="KW-0472">Membrane</keyword>
<dbReference type="OrthoDB" id="5103at2759"/>
<reference evidence="7" key="1">
    <citation type="submission" date="2020-01" db="EMBL/GenBank/DDBJ databases">
        <authorList>
            <person name="Mishra B."/>
        </authorList>
    </citation>
    <scope>NUCLEOTIDE SEQUENCE [LARGE SCALE GENOMIC DNA]</scope>
</reference>
<dbReference type="AlphaFoldDB" id="A0A6D2I9I0"/>
<evidence type="ECO:0000259" key="6">
    <source>
        <dbReference type="Pfam" id="PF10520"/>
    </source>
</evidence>
<dbReference type="GO" id="GO:0016020">
    <property type="term" value="C:membrane"/>
    <property type="evidence" value="ECO:0007669"/>
    <property type="project" value="UniProtKB-SubCell"/>
</dbReference>
<dbReference type="GO" id="GO:0006631">
    <property type="term" value="P:fatty acid metabolic process"/>
    <property type="evidence" value="ECO:0007669"/>
    <property type="project" value="UniProtKB-UniPathway"/>
</dbReference>
<comment type="subcellular location">
    <subcellularLocation>
        <location evidence="1">Membrane</location>
        <topology evidence="1">Multi-pass membrane protein</topology>
    </subcellularLocation>
</comment>
<dbReference type="PANTHER" id="PTHR48140">
    <property type="entry name" value="FATTY ACID DESATURASE 4, CHLOROPLASTIC-RELATED"/>
    <property type="match status" value="1"/>
</dbReference>
<evidence type="ECO:0000256" key="5">
    <source>
        <dbReference type="ARBA" id="ARBA00023136"/>
    </source>
</evidence>
<dbReference type="InterPro" id="IPR019547">
    <property type="entry name" value="Lipid_desat"/>
</dbReference>
<comment type="caution">
    <text evidence="7">The sequence shown here is derived from an EMBL/GenBank/DDBJ whole genome shotgun (WGS) entry which is preliminary data.</text>
</comment>
<sequence length="171" mass="19878">MFTFSPLSLFGKEALLGHHKWPWRIIRQQFANKLQALARGTDLIVLPVVLAFTDLVFHGFVSTFSFCMMFSQIFHAWAHETKSKLPPLVVTLQDMGLILSRREHVEHHRAPHNNNYCIMSGVWNKILNESKFFDALEKILYFQFGVRPRSWTDRNSEVTEETSISNNIDQA</sequence>
<evidence type="ECO:0000256" key="2">
    <source>
        <dbReference type="ARBA" id="ARBA00007620"/>
    </source>
</evidence>
<dbReference type="PANTHER" id="PTHR48140:SF4">
    <property type="entry name" value="LIPID DESATURASE DOMAIN-CONTAINING PROTEIN"/>
    <property type="match status" value="1"/>
</dbReference>
<accession>A0A6D2I9I0</accession>
<keyword evidence="8" id="KW-1185">Reference proteome</keyword>
<keyword evidence="3" id="KW-0812">Transmembrane</keyword>
<gene>
    <name evidence="7" type="ORF">MERR_LOCUS12546</name>
</gene>
<evidence type="ECO:0000256" key="3">
    <source>
        <dbReference type="ARBA" id="ARBA00022692"/>
    </source>
</evidence>
<name>A0A6D2I9I0_9BRAS</name>
<dbReference type="UniPathway" id="UPA00199"/>
<proteinExistence type="inferred from homology"/>
<feature type="domain" description="Lipid desaturase" evidence="6">
    <location>
        <begin position="8"/>
        <end position="151"/>
    </location>
</feature>
<comment type="similarity">
    <text evidence="2">Belongs to the fatty acid desaturase CarF family.</text>
</comment>
<protein>
    <recommendedName>
        <fullName evidence="6">Lipid desaturase domain-containing protein</fullName>
    </recommendedName>
</protein>
<evidence type="ECO:0000256" key="4">
    <source>
        <dbReference type="ARBA" id="ARBA00022989"/>
    </source>
</evidence>
<dbReference type="Proteomes" id="UP000467841">
    <property type="component" value="Unassembled WGS sequence"/>
</dbReference>
<evidence type="ECO:0000256" key="1">
    <source>
        <dbReference type="ARBA" id="ARBA00004141"/>
    </source>
</evidence>